<dbReference type="Proteomes" id="UP000632339">
    <property type="component" value="Unassembled WGS sequence"/>
</dbReference>
<dbReference type="PROSITE" id="PS50110">
    <property type="entry name" value="RESPONSE_REGULATORY"/>
    <property type="match status" value="1"/>
</dbReference>
<evidence type="ECO:0000256" key="1">
    <source>
        <dbReference type="PROSITE-ProRule" id="PRU00169"/>
    </source>
</evidence>
<evidence type="ECO:0000259" key="3">
    <source>
        <dbReference type="PROSITE" id="PS50930"/>
    </source>
</evidence>
<dbReference type="InterPro" id="IPR046947">
    <property type="entry name" value="LytR-like"/>
</dbReference>
<dbReference type="Gene3D" id="3.40.50.2300">
    <property type="match status" value="1"/>
</dbReference>
<reference evidence="5" key="1">
    <citation type="journal article" date="2019" name="Int. J. Syst. Evol. Microbiol.">
        <title>The Global Catalogue of Microorganisms (GCM) 10K type strain sequencing project: providing services to taxonomists for standard genome sequencing and annotation.</title>
        <authorList>
            <consortium name="The Broad Institute Genomics Platform"/>
            <consortium name="The Broad Institute Genome Sequencing Center for Infectious Disease"/>
            <person name="Wu L."/>
            <person name="Ma J."/>
        </authorList>
    </citation>
    <scope>NUCLEOTIDE SEQUENCE [LARGE SCALE GENOMIC DNA]</scope>
    <source>
        <strain evidence="5">CGMCC 1.6375</strain>
    </source>
</reference>
<proteinExistence type="predicted"/>
<dbReference type="PANTHER" id="PTHR37299:SF1">
    <property type="entry name" value="STAGE 0 SPORULATION PROTEIN A HOMOLOG"/>
    <property type="match status" value="1"/>
</dbReference>
<dbReference type="Pfam" id="PF00072">
    <property type="entry name" value="Response_reg"/>
    <property type="match status" value="1"/>
</dbReference>
<evidence type="ECO:0000313" key="4">
    <source>
        <dbReference type="EMBL" id="GGM96077.1"/>
    </source>
</evidence>
<protein>
    <submittedName>
        <fullName evidence="4">DNA-binding response regulator</fullName>
    </submittedName>
</protein>
<dbReference type="InterPro" id="IPR007492">
    <property type="entry name" value="LytTR_DNA-bd_dom"/>
</dbReference>
<dbReference type="PROSITE" id="PS50930">
    <property type="entry name" value="HTH_LYTTR"/>
    <property type="match status" value="1"/>
</dbReference>
<feature type="domain" description="HTH LytTR-type" evidence="3">
    <location>
        <begin position="142"/>
        <end position="239"/>
    </location>
</feature>
<dbReference type="InterPro" id="IPR001789">
    <property type="entry name" value="Sig_transdc_resp-reg_receiver"/>
</dbReference>
<dbReference type="SMART" id="SM00850">
    <property type="entry name" value="LytTR"/>
    <property type="match status" value="1"/>
</dbReference>
<evidence type="ECO:0000313" key="5">
    <source>
        <dbReference type="Proteomes" id="UP000632339"/>
    </source>
</evidence>
<name>A0ABQ2I1W0_9BACT</name>
<keyword evidence="4" id="KW-0238">DNA-binding</keyword>
<dbReference type="SMART" id="SM00448">
    <property type="entry name" value="REC"/>
    <property type="match status" value="1"/>
</dbReference>
<gene>
    <name evidence="4" type="ORF">GCM10010967_32020</name>
</gene>
<organism evidence="4 5">
    <name type="scientific">Dyadobacter beijingensis</name>
    <dbReference type="NCBI Taxonomy" id="365489"/>
    <lineage>
        <taxon>Bacteria</taxon>
        <taxon>Pseudomonadati</taxon>
        <taxon>Bacteroidota</taxon>
        <taxon>Cytophagia</taxon>
        <taxon>Cytophagales</taxon>
        <taxon>Spirosomataceae</taxon>
        <taxon>Dyadobacter</taxon>
    </lineage>
</organism>
<dbReference type="Gene3D" id="2.40.50.1020">
    <property type="entry name" value="LytTr DNA-binding domain"/>
    <property type="match status" value="1"/>
</dbReference>
<dbReference type="GO" id="GO:0003677">
    <property type="term" value="F:DNA binding"/>
    <property type="evidence" value="ECO:0007669"/>
    <property type="project" value="UniProtKB-KW"/>
</dbReference>
<evidence type="ECO:0000259" key="2">
    <source>
        <dbReference type="PROSITE" id="PS50110"/>
    </source>
</evidence>
<keyword evidence="1" id="KW-0597">Phosphoprotein</keyword>
<dbReference type="RefSeq" id="WP_157504728.1">
    <property type="nucleotide sequence ID" value="NZ_BMLI01000001.1"/>
</dbReference>
<dbReference type="InterPro" id="IPR011006">
    <property type="entry name" value="CheY-like_superfamily"/>
</dbReference>
<dbReference type="SUPFAM" id="SSF52172">
    <property type="entry name" value="CheY-like"/>
    <property type="match status" value="1"/>
</dbReference>
<feature type="domain" description="Response regulatory" evidence="2">
    <location>
        <begin position="9"/>
        <end position="121"/>
    </location>
</feature>
<feature type="modified residue" description="4-aspartylphosphate" evidence="1">
    <location>
        <position position="60"/>
    </location>
</feature>
<dbReference type="EMBL" id="BMLI01000001">
    <property type="protein sequence ID" value="GGM96077.1"/>
    <property type="molecule type" value="Genomic_DNA"/>
</dbReference>
<sequence length="239" mass="27754">MTPPPSRIRFIAIDDNPLDLLFLEEMVSAYPFLENCGTFTNPLEGYEAQQYIRPDLVFLDIEMPAFTGIELLRKFREEVPMAVFITSHPDFALEGFELSALDYVLKPIMENRFAATVARIRDFWEMRQKSHAYEVLFEQDTLTIKEGHNQVKLAQRDIIYLEAMQDYTKIVTPGKNYMTLSTLSCFMEQLPSDRFLRVHRSYAVSLGQIRELRHSELVCDRAIIPIGKTYRSALSKLKL</sequence>
<accession>A0ABQ2I1W0</accession>
<keyword evidence="5" id="KW-1185">Reference proteome</keyword>
<comment type="caution">
    <text evidence="4">The sequence shown here is derived from an EMBL/GenBank/DDBJ whole genome shotgun (WGS) entry which is preliminary data.</text>
</comment>
<dbReference type="PANTHER" id="PTHR37299">
    <property type="entry name" value="TRANSCRIPTIONAL REGULATOR-RELATED"/>
    <property type="match status" value="1"/>
</dbReference>
<dbReference type="Pfam" id="PF04397">
    <property type="entry name" value="LytTR"/>
    <property type="match status" value="1"/>
</dbReference>